<proteinExistence type="predicted"/>
<dbReference type="Proteomes" id="UP001595617">
    <property type="component" value="Unassembled WGS sequence"/>
</dbReference>
<sequence length="172" mass="20003">MKINFIRLINLALIILFLSGCGKGDIPTDQEIISSFYENRMSYQSVAESFIANGLHRFEVMSDGTLNIRPDVEIDRVSMKEEILDDIGTNLVSVQFERSTYDTISQVIFFNYRRGIVSSGEHKGVIFMLKEDSEIELHNQLDNIDKSNKEIHGKRLYKYIEPGWYIFYEYLP</sequence>
<dbReference type="PROSITE" id="PS51257">
    <property type="entry name" value="PROKAR_LIPOPROTEIN"/>
    <property type="match status" value="1"/>
</dbReference>
<accession>A0ABV8A3J4</accession>
<gene>
    <name evidence="1" type="ORF">ACFOOG_15385</name>
</gene>
<protein>
    <recommendedName>
        <fullName evidence="3">DUF4251 domain-containing protein</fullName>
    </recommendedName>
</protein>
<dbReference type="RefSeq" id="WP_380698287.1">
    <property type="nucleotide sequence ID" value="NZ_JBHRYR010000009.1"/>
</dbReference>
<evidence type="ECO:0000313" key="1">
    <source>
        <dbReference type="EMBL" id="MFC3854221.1"/>
    </source>
</evidence>
<dbReference type="EMBL" id="JBHRYR010000009">
    <property type="protein sequence ID" value="MFC3854221.1"/>
    <property type="molecule type" value="Genomic_DNA"/>
</dbReference>
<reference evidence="2" key="1">
    <citation type="journal article" date="2019" name="Int. J. Syst. Evol. Microbiol.">
        <title>The Global Catalogue of Microorganisms (GCM) 10K type strain sequencing project: providing services to taxonomists for standard genome sequencing and annotation.</title>
        <authorList>
            <consortium name="The Broad Institute Genomics Platform"/>
            <consortium name="The Broad Institute Genome Sequencing Center for Infectious Disease"/>
            <person name="Wu L."/>
            <person name="Ma J."/>
        </authorList>
    </citation>
    <scope>NUCLEOTIDE SEQUENCE [LARGE SCALE GENOMIC DNA]</scope>
    <source>
        <strain evidence="2">IBRC 10765</strain>
    </source>
</reference>
<comment type="caution">
    <text evidence="1">The sequence shown here is derived from an EMBL/GenBank/DDBJ whole genome shotgun (WGS) entry which is preliminary data.</text>
</comment>
<evidence type="ECO:0000313" key="2">
    <source>
        <dbReference type="Proteomes" id="UP001595617"/>
    </source>
</evidence>
<organism evidence="1 2">
    <name type="scientific">Saccharospirillum mangrovi</name>
    <dbReference type="NCBI Taxonomy" id="2161747"/>
    <lineage>
        <taxon>Bacteria</taxon>
        <taxon>Pseudomonadati</taxon>
        <taxon>Pseudomonadota</taxon>
        <taxon>Gammaproteobacteria</taxon>
        <taxon>Oceanospirillales</taxon>
        <taxon>Saccharospirillaceae</taxon>
        <taxon>Saccharospirillum</taxon>
    </lineage>
</organism>
<evidence type="ECO:0008006" key="3">
    <source>
        <dbReference type="Google" id="ProtNLM"/>
    </source>
</evidence>
<keyword evidence="2" id="KW-1185">Reference proteome</keyword>
<name>A0ABV8A3J4_9GAMM</name>